<dbReference type="AlphaFoldDB" id="A0AA39IXH0"/>
<evidence type="ECO:0000256" key="1">
    <source>
        <dbReference type="ARBA" id="ARBA00009005"/>
    </source>
</evidence>
<dbReference type="PANTHER" id="PTHR48104">
    <property type="entry name" value="METACASPASE-4"/>
    <property type="match status" value="1"/>
</dbReference>
<dbReference type="PANTHER" id="PTHR48104:SF30">
    <property type="entry name" value="METACASPASE-1"/>
    <property type="match status" value="1"/>
</dbReference>
<dbReference type="GO" id="GO:0006508">
    <property type="term" value="P:proteolysis"/>
    <property type="evidence" value="ECO:0007669"/>
    <property type="project" value="InterPro"/>
</dbReference>
<feature type="domain" description="Peptidase C14 caspase" evidence="2">
    <location>
        <begin position="4"/>
        <end position="125"/>
    </location>
</feature>
<dbReference type="Proteomes" id="UP001175226">
    <property type="component" value="Unassembled WGS sequence"/>
</dbReference>
<comment type="similarity">
    <text evidence="1">Belongs to the peptidase C14B family.</text>
</comment>
<feature type="non-terminal residue" evidence="3">
    <location>
        <position position="1"/>
    </location>
</feature>
<evidence type="ECO:0000259" key="2">
    <source>
        <dbReference type="Pfam" id="PF00656"/>
    </source>
</evidence>
<name>A0AA39IXH0_9AGAR</name>
<evidence type="ECO:0000313" key="3">
    <source>
        <dbReference type="EMBL" id="KAK0432291.1"/>
    </source>
</evidence>
<dbReference type="Gene3D" id="3.40.50.1460">
    <property type="match status" value="1"/>
</dbReference>
<comment type="caution">
    <text evidence="3">The sequence shown here is derived from an EMBL/GenBank/DDBJ whole genome shotgun (WGS) entry which is preliminary data.</text>
</comment>
<sequence>SRFYAVLIGINKYASYPLKGCVSDARLMEKYLTEDLSVPRNCIQLLLGSTEHTSPADPMNPSRANIIDALLSITDNPEILYGDNIIIYYSGHGSCYPFERKGGTIESIEALCPIDHDAIGDDGKPVPDISDREFNTILNLISRTKGHRITVILDC</sequence>
<feature type="non-terminal residue" evidence="3">
    <location>
        <position position="155"/>
    </location>
</feature>
<dbReference type="GO" id="GO:0004197">
    <property type="term" value="F:cysteine-type endopeptidase activity"/>
    <property type="evidence" value="ECO:0007669"/>
    <property type="project" value="InterPro"/>
</dbReference>
<gene>
    <name evidence="3" type="ORF">EV421DRAFT_1678596</name>
</gene>
<reference evidence="3" key="1">
    <citation type="submission" date="2023-06" db="EMBL/GenBank/DDBJ databases">
        <authorList>
            <consortium name="Lawrence Berkeley National Laboratory"/>
            <person name="Ahrendt S."/>
            <person name="Sahu N."/>
            <person name="Indic B."/>
            <person name="Wong-Bajracharya J."/>
            <person name="Merenyi Z."/>
            <person name="Ke H.-M."/>
            <person name="Monk M."/>
            <person name="Kocsube S."/>
            <person name="Drula E."/>
            <person name="Lipzen A."/>
            <person name="Balint B."/>
            <person name="Henrissat B."/>
            <person name="Andreopoulos B."/>
            <person name="Martin F.M."/>
            <person name="Harder C.B."/>
            <person name="Rigling D."/>
            <person name="Ford K.L."/>
            <person name="Foster G.D."/>
            <person name="Pangilinan J."/>
            <person name="Papanicolaou A."/>
            <person name="Barry K."/>
            <person name="LaButti K."/>
            <person name="Viragh M."/>
            <person name="Koriabine M."/>
            <person name="Yan M."/>
            <person name="Riley R."/>
            <person name="Champramary S."/>
            <person name="Plett K.L."/>
            <person name="Tsai I.J."/>
            <person name="Slot J."/>
            <person name="Sipos G."/>
            <person name="Plett J."/>
            <person name="Nagy L.G."/>
            <person name="Grigoriev I.V."/>
        </authorList>
    </citation>
    <scope>NUCLEOTIDE SEQUENCE</scope>
    <source>
        <strain evidence="3">FPL87.14</strain>
    </source>
</reference>
<accession>A0AA39IXH0</accession>
<dbReference type="Pfam" id="PF00656">
    <property type="entry name" value="Peptidase_C14"/>
    <property type="match status" value="1"/>
</dbReference>
<dbReference type="InterPro" id="IPR050452">
    <property type="entry name" value="Metacaspase"/>
</dbReference>
<dbReference type="EMBL" id="JAUEPT010000097">
    <property type="protein sequence ID" value="KAK0432291.1"/>
    <property type="molecule type" value="Genomic_DNA"/>
</dbReference>
<protein>
    <submittedName>
        <fullName evidence="3">Peptidase C14, caspase domain-containing protein</fullName>
    </submittedName>
</protein>
<organism evidence="3 4">
    <name type="scientific">Armillaria borealis</name>
    <dbReference type="NCBI Taxonomy" id="47425"/>
    <lineage>
        <taxon>Eukaryota</taxon>
        <taxon>Fungi</taxon>
        <taxon>Dikarya</taxon>
        <taxon>Basidiomycota</taxon>
        <taxon>Agaricomycotina</taxon>
        <taxon>Agaricomycetes</taxon>
        <taxon>Agaricomycetidae</taxon>
        <taxon>Agaricales</taxon>
        <taxon>Marasmiineae</taxon>
        <taxon>Physalacriaceae</taxon>
        <taxon>Armillaria</taxon>
    </lineage>
</organism>
<keyword evidence="4" id="KW-1185">Reference proteome</keyword>
<proteinExistence type="inferred from homology"/>
<dbReference type="GO" id="GO:0005737">
    <property type="term" value="C:cytoplasm"/>
    <property type="evidence" value="ECO:0007669"/>
    <property type="project" value="TreeGrafter"/>
</dbReference>
<dbReference type="InterPro" id="IPR011600">
    <property type="entry name" value="Pept_C14_caspase"/>
</dbReference>
<evidence type="ECO:0000313" key="4">
    <source>
        <dbReference type="Proteomes" id="UP001175226"/>
    </source>
</evidence>